<dbReference type="Gene3D" id="3.90.1150.10">
    <property type="entry name" value="Aspartate Aminotransferase, domain 1"/>
    <property type="match status" value="1"/>
</dbReference>
<comment type="cofactor">
    <cofactor evidence="1">
        <name>pyridoxal 5'-phosphate</name>
        <dbReference type="ChEBI" id="CHEBI:597326"/>
    </cofactor>
</comment>
<dbReference type="PANTHER" id="PTHR11601:SF50">
    <property type="entry name" value="CYSTEINE DESULFURASE ISCS 2-RELATED"/>
    <property type="match status" value="1"/>
</dbReference>
<reference evidence="5" key="1">
    <citation type="submission" date="2016-10" db="EMBL/GenBank/DDBJ databases">
        <authorList>
            <person name="Varghese N."/>
            <person name="Submissions S."/>
        </authorList>
    </citation>
    <scope>NUCLEOTIDE SEQUENCE [LARGE SCALE GENOMIC DNA]</scope>
    <source>
        <strain evidence="5">S9</strain>
    </source>
</reference>
<sequence>MIYFDNSATTVPYDEVIDTFSEVSRSYFANPSSLHPLGKEAERLKEQARRRVGSLLKVKPEELVFTSGGTEGNNLAIKGTAYRLQTRGKHIITTGIEHTSTFEACQQLEKEGFTVTYITPDDTGRITKDQVEQALTEDTILVSMIHVSNELGSVQPVQDTGELLANYPKILFHVDHVQGMTKVPLDFKKAGIDLCTISAHKFHGLKGTGVLYIRSGITLTSQFSGGEQEGGYRGGTENLAGIVAMAKALRLSIEASNSGIDHIKQISSWIEKEVSAIDGVVLNSPRDRAPHILNFSIPNMKPEVVIQALGEKGIFVSTKSACSSKQFTPSRVLLSAGFDEPVAASAIRLSFSFENTMEEAALFTEIFKETVTSMKKVVKF</sequence>
<dbReference type="SUPFAM" id="SSF53383">
    <property type="entry name" value="PLP-dependent transferases"/>
    <property type="match status" value="1"/>
</dbReference>
<dbReference type="AlphaFoldDB" id="A0A1H9WNY5"/>
<dbReference type="InterPro" id="IPR015424">
    <property type="entry name" value="PyrdxlP-dep_Trfase"/>
</dbReference>
<dbReference type="RefSeq" id="WP_093054991.1">
    <property type="nucleotide sequence ID" value="NZ_FOGT01000018.1"/>
</dbReference>
<evidence type="ECO:0000259" key="3">
    <source>
        <dbReference type="Pfam" id="PF00266"/>
    </source>
</evidence>
<dbReference type="InterPro" id="IPR015422">
    <property type="entry name" value="PyrdxlP-dep_Trfase_small"/>
</dbReference>
<keyword evidence="2" id="KW-0663">Pyridoxal phosphate</keyword>
<dbReference type="PIRSF" id="PIRSF005572">
    <property type="entry name" value="NifS"/>
    <property type="match status" value="1"/>
</dbReference>
<evidence type="ECO:0000256" key="2">
    <source>
        <dbReference type="ARBA" id="ARBA00022898"/>
    </source>
</evidence>
<dbReference type="GO" id="GO:0003824">
    <property type="term" value="F:catalytic activity"/>
    <property type="evidence" value="ECO:0007669"/>
    <property type="project" value="UniProtKB-ARBA"/>
</dbReference>
<gene>
    <name evidence="4" type="ORF">SAMN05518684_11867</name>
</gene>
<protein>
    <submittedName>
        <fullName evidence="4">Cysteine desulfurase</fullName>
    </submittedName>
</protein>
<accession>A0A1H9WNY5</accession>
<name>A0A1H9WNY5_9BACI</name>
<dbReference type="Pfam" id="PF00266">
    <property type="entry name" value="Aminotran_5"/>
    <property type="match status" value="1"/>
</dbReference>
<dbReference type="STRING" id="1601833.SAMN05518684_11867"/>
<dbReference type="InterPro" id="IPR000192">
    <property type="entry name" value="Aminotrans_V_dom"/>
</dbReference>
<dbReference type="Gene3D" id="3.40.640.10">
    <property type="entry name" value="Type I PLP-dependent aspartate aminotransferase-like (Major domain)"/>
    <property type="match status" value="1"/>
</dbReference>
<keyword evidence="5" id="KW-1185">Reference proteome</keyword>
<evidence type="ECO:0000313" key="5">
    <source>
        <dbReference type="Proteomes" id="UP000198571"/>
    </source>
</evidence>
<organism evidence="4 5">
    <name type="scientific">Salipaludibacillus aurantiacus</name>
    <dbReference type="NCBI Taxonomy" id="1601833"/>
    <lineage>
        <taxon>Bacteria</taxon>
        <taxon>Bacillati</taxon>
        <taxon>Bacillota</taxon>
        <taxon>Bacilli</taxon>
        <taxon>Bacillales</taxon>
        <taxon>Bacillaceae</taxon>
    </lineage>
</organism>
<proteinExistence type="predicted"/>
<dbReference type="Proteomes" id="UP000198571">
    <property type="component" value="Unassembled WGS sequence"/>
</dbReference>
<feature type="domain" description="Aminotransferase class V" evidence="3">
    <location>
        <begin position="2"/>
        <end position="360"/>
    </location>
</feature>
<dbReference type="OrthoDB" id="9808002at2"/>
<evidence type="ECO:0000256" key="1">
    <source>
        <dbReference type="ARBA" id="ARBA00001933"/>
    </source>
</evidence>
<dbReference type="EMBL" id="FOGT01000018">
    <property type="protein sequence ID" value="SES35534.1"/>
    <property type="molecule type" value="Genomic_DNA"/>
</dbReference>
<dbReference type="PANTHER" id="PTHR11601">
    <property type="entry name" value="CYSTEINE DESULFURYLASE FAMILY MEMBER"/>
    <property type="match status" value="1"/>
</dbReference>
<evidence type="ECO:0000313" key="4">
    <source>
        <dbReference type="EMBL" id="SES35534.1"/>
    </source>
</evidence>
<dbReference type="InterPro" id="IPR016454">
    <property type="entry name" value="Cysteine_dSase"/>
</dbReference>
<dbReference type="InterPro" id="IPR015421">
    <property type="entry name" value="PyrdxlP-dep_Trfase_major"/>
</dbReference>